<keyword evidence="5 9" id="KW-0812">Transmembrane</keyword>
<dbReference type="InterPro" id="IPR055348">
    <property type="entry name" value="DctQ"/>
</dbReference>
<evidence type="ECO:0000256" key="7">
    <source>
        <dbReference type="ARBA" id="ARBA00023136"/>
    </source>
</evidence>
<comment type="subunit">
    <text evidence="9">The complex comprises the extracytoplasmic solute receptor protein and the two transmembrane proteins.</text>
</comment>
<dbReference type="InterPro" id="IPR007387">
    <property type="entry name" value="TRAP_DctQ"/>
</dbReference>
<dbReference type="Proteomes" id="UP000281547">
    <property type="component" value="Unassembled WGS sequence"/>
</dbReference>
<keyword evidence="12" id="KW-1185">Reference proteome</keyword>
<keyword evidence="2 9" id="KW-0813">Transport</keyword>
<sequence>MTRLVDGAYRLLEVVLVLLLAGMVALVFANAAARYLFDYTIRIADELPRFMFVWLSFIGAAVAHRRGMHLGMKFIVSAMPRMSWRTLMAISEFIILCCCIMLVWGGILAWRINSTMLTPILGVPLAAVHAAAMVSAALMAITSTHRLFRVATGRFEPGELERFAEQEEAETEPAKGRFE</sequence>
<keyword evidence="3" id="KW-1003">Cell membrane</keyword>
<evidence type="ECO:0000256" key="9">
    <source>
        <dbReference type="RuleBase" id="RU369079"/>
    </source>
</evidence>
<keyword evidence="4 9" id="KW-0997">Cell inner membrane</keyword>
<organism evidence="11 12">
    <name type="scientific">Arsenicitalea aurantiaca</name>
    <dbReference type="NCBI Taxonomy" id="1783274"/>
    <lineage>
        <taxon>Bacteria</taxon>
        <taxon>Pseudomonadati</taxon>
        <taxon>Pseudomonadota</taxon>
        <taxon>Alphaproteobacteria</taxon>
        <taxon>Hyphomicrobiales</taxon>
        <taxon>Devosiaceae</taxon>
        <taxon>Arsenicitalea</taxon>
    </lineage>
</organism>
<dbReference type="PANTHER" id="PTHR35011">
    <property type="entry name" value="2,3-DIKETO-L-GULONATE TRAP TRANSPORTER SMALL PERMEASE PROTEIN YIAM"/>
    <property type="match status" value="1"/>
</dbReference>
<evidence type="ECO:0000259" key="10">
    <source>
        <dbReference type="Pfam" id="PF04290"/>
    </source>
</evidence>
<dbReference type="PANTHER" id="PTHR35011:SF2">
    <property type="entry name" value="2,3-DIKETO-L-GULONATE TRAP TRANSPORTER SMALL PERMEASE PROTEIN YIAM"/>
    <property type="match status" value="1"/>
</dbReference>
<comment type="similarity">
    <text evidence="8 9">Belongs to the TRAP transporter small permease family.</text>
</comment>
<evidence type="ECO:0000313" key="11">
    <source>
        <dbReference type="EMBL" id="RUT32736.1"/>
    </source>
</evidence>
<feature type="transmembrane region" description="Helical" evidence="9">
    <location>
        <begin position="87"/>
        <end position="110"/>
    </location>
</feature>
<evidence type="ECO:0000256" key="3">
    <source>
        <dbReference type="ARBA" id="ARBA00022475"/>
    </source>
</evidence>
<name>A0A433XFA4_9HYPH</name>
<feature type="transmembrane region" description="Helical" evidence="9">
    <location>
        <begin position="116"/>
        <end position="141"/>
    </location>
</feature>
<keyword evidence="6 9" id="KW-1133">Transmembrane helix</keyword>
<proteinExistence type="inferred from homology"/>
<comment type="caution">
    <text evidence="11">The sequence shown here is derived from an EMBL/GenBank/DDBJ whole genome shotgun (WGS) entry which is preliminary data.</text>
</comment>
<dbReference type="AlphaFoldDB" id="A0A433XFA4"/>
<evidence type="ECO:0000256" key="8">
    <source>
        <dbReference type="ARBA" id="ARBA00038436"/>
    </source>
</evidence>
<feature type="transmembrane region" description="Helical" evidence="9">
    <location>
        <begin position="12"/>
        <end position="37"/>
    </location>
</feature>
<evidence type="ECO:0000313" key="12">
    <source>
        <dbReference type="Proteomes" id="UP000281547"/>
    </source>
</evidence>
<evidence type="ECO:0000256" key="4">
    <source>
        <dbReference type="ARBA" id="ARBA00022519"/>
    </source>
</evidence>
<feature type="transmembrane region" description="Helical" evidence="9">
    <location>
        <begin position="49"/>
        <end position="66"/>
    </location>
</feature>
<comment type="function">
    <text evidence="9">Part of the tripartite ATP-independent periplasmic (TRAP) transport system.</text>
</comment>
<reference evidence="11 12" key="1">
    <citation type="journal article" date="2016" name="Int. J. Syst. Evol. Microbiol.">
        <title>Arsenicitalea aurantiaca gen. nov., sp. nov., a new member of the family Hyphomicrobiaceae, isolated from high-arsenic sediment.</title>
        <authorList>
            <person name="Mu Y."/>
            <person name="Zhou L."/>
            <person name="Zeng X.C."/>
            <person name="Liu L."/>
            <person name="Pan Y."/>
            <person name="Chen X."/>
            <person name="Wang J."/>
            <person name="Li S."/>
            <person name="Li W.J."/>
            <person name="Wang Y."/>
        </authorList>
    </citation>
    <scope>NUCLEOTIDE SEQUENCE [LARGE SCALE GENOMIC DNA]</scope>
    <source>
        <strain evidence="11 12">42-50</strain>
    </source>
</reference>
<dbReference type="OrthoDB" id="4964541at2"/>
<dbReference type="GO" id="GO:0005886">
    <property type="term" value="C:plasma membrane"/>
    <property type="evidence" value="ECO:0007669"/>
    <property type="project" value="UniProtKB-SubCell"/>
</dbReference>
<evidence type="ECO:0000256" key="1">
    <source>
        <dbReference type="ARBA" id="ARBA00004429"/>
    </source>
</evidence>
<comment type="subcellular location">
    <subcellularLocation>
        <location evidence="1 9">Cell inner membrane</location>
        <topology evidence="1 9">Multi-pass membrane protein</topology>
    </subcellularLocation>
</comment>
<dbReference type="GO" id="GO:0015740">
    <property type="term" value="P:C4-dicarboxylate transport"/>
    <property type="evidence" value="ECO:0007669"/>
    <property type="project" value="TreeGrafter"/>
</dbReference>
<gene>
    <name evidence="11" type="ORF">EMQ25_06215</name>
</gene>
<evidence type="ECO:0000256" key="6">
    <source>
        <dbReference type="ARBA" id="ARBA00022989"/>
    </source>
</evidence>
<protein>
    <recommendedName>
        <fullName evidence="9">TRAP transporter small permease protein</fullName>
    </recommendedName>
</protein>
<dbReference type="GO" id="GO:0022857">
    <property type="term" value="F:transmembrane transporter activity"/>
    <property type="evidence" value="ECO:0007669"/>
    <property type="project" value="UniProtKB-UniRule"/>
</dbReference>
<evidence type="ECO:0000256" key="5">
    <source>
        <dbReference type="ARBA" id="ARBA00022692"/>
    </source>
</evidence>
<dbReference type="Pfam" id="PF04290">
    <property type="entry name" value="DctQ"/>
    <property type="match status" value="1"/>
</dbReference>
<accession>A0A433XFA4</accession>
<dbReference type="EMBL" id="RZNJ01000002">
    <property type="protein sequence ID" value="RUT32736.1"/>
    <property type="molecule type" value="Genomic_DNA"/>
</dbReference>
<dbReference type="RefSeq" id="WP_127187693.1">
    <property type="nucleotide sequence ID" value="NZ_RZNJ01000002.1"/>
</dbReference>
<feature type="domain" description="Tripartite ATP-independent periplasmic transporters DctQ component" evidence="10">
    <location>
        <begin position="23"/>
        <end position="151"/>
    </location>
</feature>
<keyword evidence="7 9" id="KW-0472">Membrane</keyword>
<evidence type="ECO:0000256" key="2">
    <source>
        <dbReference type="ARBA" id="ARBA00022448"/>
    </source>
</evidence>